<dbReference type="SMART" id="SM00038">
    <property type="entry name" value="COLFI"/>
    <property type="match status" value="1"/>
</dbReference>
<keyword evidence="3" id="KW-0272">Extracellular matrix</keyword>
<feature type="compositionally biased region" description="Low complexity" evidence="5">
    <location>
        <begin position="1359"/>
        <end position="1369"/>
    </location>
</feature>
<dbReference type="GO" id="GO:0005581">
    <property type="term" value="C:collagen trimer"/>
    <property type="evidence" value="ECO:0007669"/>
    <property type="project" value="UniProtKB-KW"/>
</dbReference>
<evidence type="ECO:0000313" key="8">
    <source>
        <dbReference type="Proteomes" id="UP000288216"/>
    </source>
</evidence>
<feature type="domain" description="Fibrillar collagen NC1" evidence="6">
    <location>
        <begin position="1522"/>
        <end position="1701"/>
    </location>
</feature>
<evidence type="ECO:0000256" key="3">
    <source>
        <dbReference type="ARBA" id="ARBA00022530"/>
    </source>
</evidence>
<feature type="region of interest" description="Disordered" evidence="5">
    <location>
        <begin position="418"/>
        <end position="441"/>
    </location>
</feature>
<keyword evidence="2" id="KW-0964">Secreted</keyword>
<feature type="compositionally biased region" description="Basic and acidic residues" evidence="5">
    <location>
        <begin position="1450"/>
        <end position="1466"/>
    </location>
</feature>
<evidence type="ECO:0000259" key="6">
    <source>
        <dbReference type="PROSITE" id="PS51461"/>
    </source>
</evidence>
<feature type="region of interest" description="Disordered" evidence="5">
    <location>
        <begin position="1272"/>
        <end position="1370"/>
    </location>
</feature>
<feature type="compositionally biased region" description="Polar residues" evidence="5">
    <location>
        <begin position="1320"/>
        <end position="1329"/>
    </location>
</feature>
<feature type="compositionally biased region" description="Low complexity" evidence="5">
    <location>
        <begin position="728"/>
        <end position="746"/>
    </location>
</feature>
<dbReference type="Pfam" id="PF01391">
    <property type="entry name" value="Collagen"/>
    <property type="match status" value="7"/>
</dbReference>
<reference evidence="7 8" key="1">
    <citation type="journal article" date="2018" name="Nat. Ecol. Evol.">
        <title>Shark genomes provide insights into elasmobranch evolution and the origin of vertebrates.</title>
        <authorList>
            <person name="Hara Y"/>
            <person name="Yamaguchi K"/>
            <person name="Onimaru K"/>
            <person name="Kadota M"/>
            <person name="Koyanagi M"/>
            <person name="Keeley SD"/>
            <person name="Tatsumi K"/>
            <person name="Tanaka K"/>
            <person name="Motone F"/>
            <person name="Kageyama Y"/>
            <person name="Nozu R"/>
            <person name="Adachi N"/>
            <person name="Nishimura O"/>
            <person name="Nakagawa R"/>
            <person name="Tanegashima C"/>
            <person name="Kiyatake I"/>
            <person name="Matsumoto R"/>
            <person name="Murakumo K"/>
            <person name="Nishida K"/>
            <person name="Terakita A"/>
            <person name="Kuratani S"/>
            <person name="Sato K"/>
            <person name="Hyodo S Kuraku.S."/>
        </authorList>
    </citation>
    <scope>NUCLEOTIDE SEQUENCE [LARGE SCALE GENOMIC DNA]</scope>
</reference>
<feature type="compositionally biased region" description="Basic and acidic residues" evidence="5">
    <location>
        <begin position="1156"/>
        <end position="1167"/>
    </location>
</feature>
<dbReference type="Gene3D" id="2.60.120.1000">
    <property type="match status" value="2"/>
</dbReference>
<keyword evidence="4" id="KW-0176">Collagen</keyword>
<feature type="compositionally biased region" description="Basic residues" evidence="5">
    <location>
        <begin position="1333"/>
        <end position="1357"/>
    </location>
</feature>
<protein>
    <recommendedName>
        <fullName evidence="6">Fibrillar collagen NC1 domain-containing protein</fullName>
    </recommendedName>
</protein>
<feature type="compositionally biased region" description="Pro residues" evidence="5">
    <location>
        <begin position="893"/>
        <end position="902"/>
    </location>
</feature>
<dbReference type="InterPro" id="IPR050149">
    <property type="entry name" value="Collagen_superfamily"/>
</dbReference>
<name>A0A401PEB5_SCYTO</name>
<sequence>MELYVDCELIESVTWKNYFGMEITTEGLVIIGGLIEAFEMPFEGLIRQLLFVMGEPNAAKAHCTRYSRACRETSDTEPLLNGSGSHQDEYFLPEQPEINIAQGMMFIEILSVFDLYSLLQKLTAEYNYFEVAIQNGLMFGSEYITPRMNTRSTLSGTLSKGAIRVFPTLNITATDSGPRRPLEDTQHASTQLLNLPYNEITNSGPGRPIINISYPAFTLNTTGLSNAIHQVPDLKLNKIQEDNDEWANLKTSNKLDELIGEEYYLPVTGDQEDITVHEPKEAREFVVSDKATTMNYADMQTILLSIPTPGDALLSQTETGPQQEEYKPAEYDNLANEEFPDSKKMRWYEVDIDLDGEHFPGENSKGEITSSEEIKEMDHTEMTIPWESDNHHGTSMSTANQTVTHPIYKGETMKRAGRPGPLGPLGPIGDQGPPGPKGDKVSWDGLARRVYPVFLVLLACLQFICGEIQMKTGWLSLHSVELWGLLDHQESQVFLVFLELQDYRVDQVYQETWGLKDRGASQAHQVEEHPMESPVKLVPVVHLEFLDNRDCRATWETRASVERKGSRASEDYPDQLGRKEKKELRVTKVKLGFLGLLGPLPFNLTLSDHSLRTVGSSSLHTTKGSIRERFTRQLLELRECKDQERLSQLLLFSPEETKRRPDRALERDEETGECEWEETFLLYVNPEQSGITEGIKGLKGMPGSQGPRGPPGEFGLIGAPGLPGLMGEVGPPGSRGEPGSEGPRGVTGMPGIIGPLGDPGARASDGALGDPGEKGDSGPFGPPGKRGFSGPRGPTGMAGFPGHIGQHGLPGPEGDDGVMGLQGQQGPVGSKGRVGQRGLVGLPGPAGLKGQQGIRGPEGKPGTQGASGVTGDTGKKGPYGFGGIRGNRGNNGPPGPPGPPGYPGLDGIPGQTGERMHCGVIMDKDVFGHLSVPKAEWGTQALKDKRGTVVSLEALAVMVSLAKRDPQATEDHLDQEDSVEALDIKILHDQRGIHESTFSLASEAGDLFSFCHSDVSHRQRNDGFQCMGRAGSVGPEGSLGQKGEKGEMGSPGDIGVAGLDGEQGIPGDVGEEGPAGRKGEPGPPGSPGILGPIGTKGEPGDGGLQGPPGERGESGKMGEMGLEGDLGDPGPRGEKGAMGPLGPPGLFGPTGIMGKAGDRGQKGEKGKPSLMGPLGLIGIAGLVGHRGQIGELGPIGLPGKVGAKGKQGEFGSVGVPGLMGEIGLEGVPGEKGEIGDHGNPGPIGQAGLMGTKGLTGPNGEFGLQGMTGKMGQSGDAGPMGSLGEHGKQGGVGQPGRMGPRGQQGSEGQMGIKGAKGDNGITGNPGNTGSPGRMGRRGKTGSRGLRGKKGLKGTRGKIGRTGPPGSTGPSGILGVSGEKGILGPKGQKVIGPFTCATCCLNCQELLLNIITAKMPLLLKGLIGDPGLSGPLGDQGKKGKSGPEGLAGLPGRRGEQGDSGRPGDEGKEGLQGLPGLKGFPGMPGTKGIAGPPGRPGPPGLPGPSLKISEEEFQLLLSKARGADSQIIWKALETLNMEIRYIVAPPTGTKDNPASTCKELKLCQPQLRDGFYYIDPNQGCPYDALLVYCNFTADGATCLPTVENEVPTKGWFKDKSKKSAHQWFSSTEGGFVFEYPGVNIVQLRFLKLHSTYATQKLNDSGSHEIEFEVTTDEVDLLPLRDLAVFNHGDDIQEFGFSVGQVCFY</sequence>
<dbReference type="PANTHER" id="PTHR24023:SF1082">
    <property type="entry name" value="COLLAGEN TRIPLE HELIX REPEAT"/>
    <property type="match status" value="1"/>
</dbReference>
<dbReference type="Gene3D" id="2.60.120.200">
    <property type="match status" value="1"/>
</dbReference>
<dbReference type="OrthoDB" id="8939548at2759"/>
<organism evidence="7 8">
    <name type="scientific">Scyliorhinus torazame</name>
    <name type="common">Cloudy catshark</name>
    <name type="synonym">Catulus torazame</name>
    <dbReference type="NCBI Taxonomy" id="75743"/>
    <lineage>
        <taxon>Eukaryota</taxon>
        <taxon>Metazoa</taxon>
        <taxon>Chordata</taxon>
        <taxon>Craniata</taxon>
        <taxon>Vertebrata</taxon>
        <taxon>Chondrichthyes</taxon>
        <taxon>Elasmobranchii</taxon>
        <taxon>Galeomorphii</taxon>
        <taxon>Galeoidea</taxon>
        <taxon>Carcharhiniformes</taxon>
        <taxon>Scyliorhinidae</taxon>
        <taxon>Scyliorhinus</taxon>
    </lineage>
</organism>
<dbReference type="STRING" id="75743.A0A401PEB5"/>
<dbReference type="PROSITE" id="PS51461">
    <property type="entry name" value="NC1_FIB"/>
    <property type="match status" value="1"/>
</dbReference>
<evidence type="ECO:0000256" key="1">
    <source>
        <dbReference type="ARBA" id="ARBA00004613"/>
    </source>
</evidence>
<dbReference type="Proteomes" id="UP000288216">
    <property type="component" value="Unassembled WGS sequence"/>
</dbReference>
<evidence type="ECO:0000256" key="2">
    <source>
        <dbReference type="ARBA" id="ARBA00022525"/>
    </source>
</evidence>
<evidence type="ECO:0000313" key="7">
    <source>
        <dbReference type="EMBL" id="GCB71462.1"/>
    </source>
</evidence>
<dbReference type="EMBL" id="BFAA01001936">
    <property type="protein sequence ID" value="GCB71462.1"/>
    <property type="molecule type" value="Genomic_DNA"/>
</dbReference>
<dbReference type="Pfam" id="PF01410">
    <property type="entry name" value="COLFI"/>
    <property type="match status" value="1"/>
</dbReference>
<evidence type="ECO:0000256" key="5">
    <source>
        <dbReference type="SAM" id="MobiDB-lite"/>
    </source>
</evidence>
<dbReference type="GO" id="GO:0005615">
    <property type="term" value="C:extracellular space"/>
    <property type="evidence" value="ECO:0007669"/>
    <property type="project" value="TreeGrafter"/>
</dbReference>
<feature type="region of interest" description="Disordered" evidence="5">
    <location>
        <begin position="1428"/>
        <end position="1476"/>
    </location>
</feature>
<comment type="subcellular location">
    <subcellularLocation>
        <location evidence="1">Secreted</location>
    </subcellularLocation>
</comment>
<feature type="region of interest" description="Disordered" evidence="5">
    <location>
        <begin position="1028"/>
        <end position="1170"/>
    </location>
</feature>
<dbReference type="InterPro" id="IPR000885">
    <property type="entry name" value="Fib_collagen_C"/>
</dbReference>
<accession>A0A401PEB5</accession>
<dbReference type="InterPro" id="IPR008160">
    <property type="entry name" value="Collagen"/>
</dbReference>
<dbReference type="PANTHER" id="PTHR24023">
    <property type="entry name" value="COLLAGEN ALPHA"/>
    <property type="match status" value="1"/>
</dbReference>
<dbReference type="GO" id="GO:0005201">
    <property type="term" value="F:extracellular matrix structural constituent"/>
    <property type="evidence" value="ECO:0007669"/>
    <property type="project" value="InterPro"/>
</dbReference>
<evidence type="ECO:0000256" key="4">
    <source>
        <dbReference type="ARBA" id="ARBA00023119"/>
    </source>
</evidence>
<feature type="region of interest" description="Disordered" evidence="5">
    <location>
        <begin position="701"/>
        <end position="907"/>
    </location>
</feature>
<keyword evidence="8" id="KW-1185">Reference proteome</keyword>
<feature type="compositionally biased region" description="Gly residues" evidence="5">
    <location>
        <begin position="877"/>
        <end position="886"/>
    </location>
</feature>
<proteinExistence type="predicted"/>
<dbReference type="GO" id="GO:0031012">
    <property type="term" value="C:extracellular matrix"/>
    <property type="evidence" value="ECO:0007669"/>
    <property type="project" value="TreeGrafter"/>
</dbReference>
<gene>
    <name evidence="7" type="ORF">scyTo_0005946</name>
</gene>
<comment type="caution">
    <text evidence="7">The sequence shown here is derived from an EMBL/GenBank/DDBJ whole genome shotgun (WGS) entry which is preliminary data.</text>
</comment>